<evidence type="ECO:0000259" key="1">
    <source>
        <dbReference type="PROSITE" id="PS51186"/>
    </source>
</evidence>
<accession>A0A5C4TEE4</accession>
<dbReference type="SUPFAM" id="SSF55729">
    <property type="entry name" value="Acyl-CoA N-acyltransferases (Nat)"/>
    <property type="match status" value="1"/>
</dbReference>
<dbReference type="AlphaFoldDB" id="A0A5C4TEE4"/>
<organism evidence="2 3">
    <name type="scientific">Paenibacillus hemerocallicola</name>
    <dbReference type="NCBI Taxonomy" id="1172614"/>
    <lineage>
        <taxon>Bacteria</taxon>
        <taxon>Bacillati</taxon>
        <taxon>Bacillota</taxon>
        <taxon>Bacilli</taxon>
        <taxon>Bacillales</taxon>
        <taxon>Paenibacillaceae</taxon>
        <taxon>Paenibacillus</taxon>
    </lineage>
</organism>
<dbReference type="EMBL" id="VDCQ01000005">
    <property type="protein sequence ID" value="TNJ67401.1"/>
    <property type="molecule type" value="Genomic_DNA"/>
</dbReference>
<dbReference type="InterPro" id="IPR016181">
    <property type="entry name" value="Acyl_CoA_acyltransferase"/>
</dbReference>
<dbReference type="GO" id="GO:0016747">
    <property type="term" value="F:acyltransferase activity, transferring groups other than amino-acyl groups"/>
    <property type="evidence" value="ECO:0007669"/>
    <property type="project" value="InterPro"/>
</dbReference>
<keyword evidence="3" id="KW-1185">Reference proteome</keyword>
<dbReference type="InterPro" id="IPR000182">
    <property type="entry name" value="GNAT_dom"/>
</dbReference>
<keyword evidence="2" id="KW-0808">Transferase</keyword>
<comment type="caution">
    <text evidence="2">The sequence shown here is derived from an EMBL/GenBank/DDBJ whole genome shotgun (WGS) entry which is preliminary data.</text>
</comment>
<reference evidence="2 3" key="1">
    <citation type="submission" date="2019-05" db="EMBL/GenBank/DDBJ databases">
        <title>We sequenced the genome of Paenibacillus hemerocallicola KCTC 33185 for further insight into its adaptation and study the phylogeny of Paenibacillus.</title>
        <authorList>
            <person name="Narsing Rao M.P."/>
        </authorList>
    </citation>
    <scope>NUCLEOTIDE SEQUENCE [LARGE SCALE GENOMIC DNA]</scope>
    <source>
        <strain evidence="2 3">KCTC 33185</strain>
    </source>
</reference>
<evidence type="ECO:0000313" key="3">
    <source>
        <dbReference type="Proteomes" id="UP000307943"/>
    </source>
</evidence>
<dbReference type="OrthoDB" id="9803772at2"/>
<sequence>MIEIRQMTAKDVEVVFRVFTENRIRKPKDYVKRCWDENKYGERVTLLAFHDGQFAGSLHLLALSKYPYFAENGIPEINDFNVIPARRKMGIGNALMEAAEKLALEQHGIVGIGVGLYQSYGSAQRMYAKRGYIPDGRGVMYNGQPVLPGAQVCVDDDLNLYFTKS</sequence>
<dbReference type="Pfam" id="PF00583">
    <property type="entry name" value="Acetyltransf_1"/>
    <property type="match status" value="1"/>
</dbReference>
<evidence type="ECO:0000313" key="2">
    <source>
        <dbReference type="EMBL" id="TNJ67401.1"/>
    </source>
</evidence>
<dbReference type="PROSITE" id="PS51186">
    <property type="entry name" value="GNAT"/>
    <property type="match status" value="1"/>
</dbReference>
<proteinExistence type="predicted"/>
<name>A0A5C4TEE4_9BACL</name>
<dbReference type="CDD" id="cd04301">
    <property type="entry name" value="NAT_SF"/>
    <property type="match status" value="1"/>
</dbReference>
<feature type="domain" description="N-acetyltransferase" evidence="1">
    <location>
        <begin position="2"/>
        <end position="165"/>
    </location>
</feature>
<dbReference type="Proteomes" id="UP000307943">
    <property type="component" value="Unassembled WGS sequence"/>
</dbReference>
<dbReference type="RefSeq" id="WP_139601114.1">
    <property type="nucleotide sequence ID" value="NZ_VDCQ01000005.1"/>
</dbReference>
<gene>
    <name evidence="2" type="ORF">FE784_05455</name>
</gene>
<protein>
    <submittedName>
        <fullName evidence="2">GNAT family N-acetyltransferase</fullName>
    </submittedName>
</protein>
<dbReference type="Gene3D" id="3.40.630.30">
    <property type="match status" value="1"/>
</dbReference>